<name>A0AA88HN64_ARTSF</name>
<dbReference type="InterPro" id="IPR057191">
    <property type="entry name" value="DUF7869"/>
</dbReference>
<accession>A0AA88HN64</accession>
<evidence type="ECO:0000313" key="4">
    <source>
        <dbReference type="Proteomes" id="UP001187531"/>
    </source>
</evidence>
<comment type="caution">
    <text evidence="3">The sequence shown here is derived from an EMBL/GenBank/DDBJ whole genome shotgun (WGS) entry which is preliminary data.</text>
</comment>
<feature type="compositionally biased region" description="Low complexity" evidence="1">
    <location>
        <begin position="1"/>
        <end position="11"/>
    </location>
</feature>
<dbReference type="Pfam" id="PF25273">
    <property type="entry name" value="DUF7869"/>
    <property type="match status" value="1"/>
</dbReference>
<dbReference type="PANTHER" id="PTHR10773">
    <property type="entry name" value="DNA-DIRECTED RNA POLYMERASES I, II, AND III SUBUNIT RPABC2"/>
    <property type="match status" value="1"/>
</dbReference>
<gene>
    <name evidence="3" type="ORF">QYM36_011310</name>
</gene>
<feature type="region of interest" description="Disordered" evidence="1">
    <location>
        <begin position="1"/>
        <end position="36"/>
    </location>
</feature>
<dbReference type="PANTHER" id="PTHR10773:SF19">
    <property type="match status" value="1"/>
</dbReference>
<sequence>MSSDSESNGSMSDDEIELESETVKSAVRTSAKELSNSMGPIPEDLIECVLDTAISTDLESYSVTEAYKEVKNETSFENSSNVFRGVEADFDRSGKVTQSWIKKKNKLLKDQGKAYMAYKKVNGKWELVERPAVIMSAPCNSSKCKKSALFSCKNFTHQDRMAIFESFWKMDGRQKSIYVCELVRCTETRRQTKRRRITNKTQRNTANKTQRNTTNKIKLSNTNQTQVNTTNHAQQNTTNQKHINAVNQSQVNTTNLIQLNTANQTKLKTTNETEVNEAESDTTKQTDTLITNDVKSRRMITLFYHLKDDNGIEKRVCKKMFLSTLGLREGRVLSWLRDMRDNHGAFSLKKAKPRGKNGGKGRVTDKDRDHLYSFLKDLPKLPGFYSRPHVNKLYLEPQFKTKVDVHSLYKISCEEKERKCLSMRLFDQYLDTLNIAIYKPKKDVCDVCAAYEKKNISEEDWLRHQSLKDKAIKRKKLDEESASDMMGIYSVEQQPLIQLPRTQSGMSCQKSKLNIHNFTIYDLKSKDAYCFLWNETQGNLGANECTSVLIEFLRAEIEKGLSVIIIWSDGCAFQNKNSVLSNALLLLSNETGVVIYQKYLVAGHAQTECDFIHLAIDKKLRNQDLFTLFELVCQIEDLRPHQRYKCKILDFSFFLNFELPLKFDLFNQETGGEIIEPQNIKSLIYFDGKIGYVLDFDDDWLILSQHSFLVRIADLPKAYSQPLPLHPLKKKHLSELLPS</sequence>
<dbReference type="Proteomes" id="UP001187531">
    <property type="component" value="Unassembled WGS sequence"/>
</dbReference>
<evidence type="ECO:0000313" key="3">
    <source>
        <dbReference type="EMBL" id="KAK2712580.1"/>
    </source>
</evidence>
<evidence type="ECO:0000259" key="2">
    <source>
        <dbReference type="Pfam" id="PF25273"/>
    </source>
</evidence>
<protein>
    <recommendedName>
        <fullName evidence="2">DUF7869 domain-containing protein</fullName>
    </recommendedName>
</protein>
<evidence type="ECO:0000256" key="1">
    <source>
        <dbReference type="SAM" id="MobiDB-lite"/>
    </source>
</evidence>
<organism evidence="3 4">
    <name type="scientific">Artemia franciscana</name>
    <name type="common">Brine shrimp</name>
    <name type="synonym">Artemia sanfranciscana</name>
    <dbReference type="NCBI Taxonomy" id="6661"/>
    <lineage>
        <taxon>Eukaryota</taxon>
        <taxon>Metazoa</taxon>
        <taxon>Ecdysozoa</taxon>
        <taxon>Arthropoda</taxon>
        <taxon>Crustacea</taxon>
        <taxon>Branchiopoda</taxon>
        <taxon>Anostraca</taxon>
        <taxon>Artemiidae</taxon>
        <taxon>Artemia</taxon>
    </lineage>
</organism>
<proteinExistence type="predicted"/>
<keyword evidence="4" id="KW-1185">Reference proteome</keyword>
<feature type="region of interest" description="Disordered" evidence="1">
    <location>
        <begin position="192"/>
        <end position="216"/>
    </location>
</feature>
<reference evidence="3" key="1">
    <citation type="submission" date="2023-07" db="EMBL/GenBank/DDBJ databases">
        <title>Chromosome-level genome assembly of Artemia franciscana.</title>
        <authorList>
            <person name="Jo E."/>
        </authorList>
    </citation>
    <scope>NUCLEOTIDE SEQUENCE</scope>
    <source>
        <tissue evidence="3">Whole body</tissue>
    </source>
</reference>
<dbReference type="AlphaFoldDB" id="A0AA88HN64"/>
<dbReference type="EMBL" id="JAVRJZ010000015">
    <property type="protein sequence ID" value="KAK2712580.1"/>
    <property type="molecule type" value="Genomic_DNA"/>
</dbReference>
<feature type="domain" description="DUF7869" evidence="2">
    <location>
        <begin position="524"/>
        <end position="649"/>
    </location>
</feature>
<feature type="compositionally biased region" description="Polar residues" evidence="1">
    <location>
        <begin position="199"/>
        <end position="216"/>
    </location>
</feature>